<reference evidence="8 9" key="1">
    <citation type="submission" date="2019-02" db="EMBL/GenBank/DDBJ databases">
        <title>Paracoccus subflavus sp. nov., isolated from marine sediment of the Pacific Ocean.</title>
        <authorList>
            <person name="Zhang G."/>
        </authorList>
    </citation>
    <scope>NUCLEOTIDE SEQUENCE [LARGE SCALE GENOMIC DNA]</scope>
    <source>
        <strain evidence="8 9">GY0581</strain>
    </source>
</reference>
<gene>
    <name evidence="8" type="ORF">EYE42_15795</name>
</gene>
<comment type="caution">
    <text evidence="8">The sequence shown here is derived from an EMBL/GenBank/DDBJ whole genome shotgun (WGS) entry which is preliminary data.</text>
</comment>
<name>A0A4Q9FW41_9RHOB</name>
<dbReference type="GO" id="GO:0005886">
    <property type="term" value="C:plasma membrane"/>
    <property type="evidence" value="ECO:0007669"/>
    <property type="project" value="TreeGrafter"/>
</dbReference>
<dbReference type="AlphaFoldDB" id="A0A4Q9FW41"/>
<dbReference type="RefSeq" id="WP_130992278.1">
    <property type="nucleotide sequence ID" value="NZ_SISK01000020.1"/>
</dbReference>
<keyword evidence="3 6" id="KW-0812">Transmembrane</keyword>
<evidence type="ECO:0000256" key="1">
    <source>
        <dbReference type="ARBA" id="ARBA00004141"/>
    </source>
</evidence>
<evidence type="ECO:0000256" key="4">
    <source>
        <dbReference type="ARBA" id="ARBA00022989"/>
    </source>
</evidence>
<feature type="transmembrane region" description="Helical" evidence="6">
    <location>
        <begin position="93"/>
        <end position="112"/>
    </location>
</feature>
<dbReference type="GO" id="GO:0000271">
    <property type="term" value="P:polysaccharide biosynthetic process"/>
    <property type="evidence" value="ECO:0007669"/>
    <property type="project" value="InterPro"/>
</dbReference>
<protein>
    <submittedName>
        <fullName evidence="8">GtrA family protein</fullName>
    </submittedName>
</protein>
<keyword evidence="9" id="KW-1185">Reference proteome</keyword>
<dbReference type="InterPro" id="IPR051401">
    <property type="entry name" value="GtrA_CellWall_Glycosyl"/>
</dbReference>
<dbReference type="EMBL" id="SISK01000020">
    <property type="protein sequence ID" value="TBN36025.1"/>
    <property type="molecule type" value="Genomic_DNA"/>
</dbReference>
<dbReference type="InterPro" id="IPR007267">
    <property type="entry name" value="GtrA_DPMS_TM"/>
</dbReference>
<sequence>MRYLLVGGSAALVDLGGFVLLREGDFSTPAAAAVSFAFAAVYNFTLSSAVVFRLGSTWRRFMLFMAFALLGLVVNTGVTTLAAVWLPGTLAKIAGIGVAFGVNFWMNNSFVFQQE</sequence>
<dbReference type="PANTHER" id="PTHR38459:SF1">
    <property type="entry name" value="PROPHAGE BACTOPRENOL-LINKED GLUCOSE TRANSLOCASE HOMOLOG"/>
    <property type="match status" value="1"/>
</dbReference>
<dbReference type="OrthoDB" id="8388119at2"/>
<evidence type="ECO:0000256" key="3">
    <source>
        <dbReference type="ARBA" id="ARBA00022692"/>
    </source>
</evidence>
<evidence type="ECO:0000259" key="7">
    <source>
        <dbReference type="Pfam" id="PF04138"/>
    </source>
</evidence>
<comment type="subcellular location">
    <subcellularLocation>
        <location evidence="1">Membrane</location>
        <topology evidence="1">Multi-pass membrane protein</topology>
    </subcellularLocation>
</comment>
<feature type="domain" description="GtrA/DPMS transmembrane" evidence="7">
    <location>
        <begin position="2"/>
        <end position="112"/>
    </location>
</feature>
<keyword evidence="4 6" id="KW-1133">Transmembrane helix</keyword>
<proteinExistence type="inferred from homology"/>
<dbReference type="PANTHER" id="PTHR38459">
    <property type="entry name" value="PROPHAGE BACTOPRENOL-LINKED GLUCOSE TRANSLOCASE HOMOLOG"/>
    <property type="match status" value="1"/>
</dbReference>
<keyword evidence="5 6" id="KW-0472">Membrane</keyword>
<evidence type="ECO:0000256" key="5">
    <source>
        <dbReference type="ARBA" id="ARBA00023136"/>
    </source>
</evidence>
<evidence type="ECO:0000256" key="2">
    <source>
        <dbReference type="ARBA" id="ARBA00009399"/>
    </source>
</evidence>
<dbReference type="Pfam" id="PF04138">
    <property type="entry name" value="GtrA_DPMS_TM"/>
    <property type="match status" value="1"/>
</dbReference>
<evidence type="ECO:0000256" key="6">
    <source>
        <dbReference type="SAM" id="Phobius"/>
    </source>
</evidence>
<feature type="transmembrane region" description="Helical" evidence="6">
    <location>
        <begin position="64"/>
        <end position="87"/>
    </location>
</feature>
<evidence type="ECO:0000313" key="8">
    <source>
        <dbReference type="EMBL" id="TBN36025.1"/>
    </source>
</evidence>
<organism evidence="8 9">
    <name type="scientific">Paracoccus subflavus</name>
    <dbReference type="NCBI Taxonomy" id="2528244"/>
    <lineage>
        <taxon>Bacteria</taxon>
        <taxon>Pseudomonadati</taxon>
        <taxon>Pseudomonadota</taxon>
        <taxon>Alphaproteobacteria</taxon>
        <taxon>Rhodobacterales</taxon>
        <taxon>Paracoccaceae</taxon>
        <taxon>Paracoccus</taxon>
    </lineage>
</organism>
<comment type="similarity">
    <text evidence="2">Belongs to the GtrA family.</text>
</comment>
<feature type="transmembrane region" description="Helical" evidence="6">
    <location>
        <begin position="31"/>
        <end position="52"/>
    </location>
</feature>
<evidence type="ECO:0000313" key="9">
    <source>
        <dbReference type="Proteomes" id="UP000293520"/>
    </source>
</evidence>
<accession>A0A4Q9FW41</accession>
<dbReference type="Proteomes" id="UP000293520">
    <property type="component" value="Unassembled WGS sequence"/>
</dbReference>